<dbReference type="AlphaFoldDB" id="A0A2U1M771"/>
<reference evidence="1 2" key="1">
    <citation type="journal article" date="2018" name="Mol. Plant">
        <title>The genome of Artemisia annua provides insight into the evolution of Asteraceae family and artemisinin biosynthesis.</title>
        <authorList>
            <person name="Shen Q."/>
            <person name="Zhang L."/>
            <person name="Liao Z."/>
            <person name="Wang S."/>
            <person name="Yan T."/>
            <person name="Shi P."/>
            <person name="Liu M."/>
            <person name="Fu X."/>
            <person name="Pan Q."/>
            <person name="Wang Y."/>
            <person name="Lv Z."/>
            <person name="Lu X."/>
            <person name="Zhang F."/>
            <person name="Jiang W."/>
            <person name="Ma Y."/>
            <person name="Chen M."/>
            <person name="Hao X."/>
            <person name="Li L."/>
            <person name="Tang Y."/>
            <person name="Lv G."/>
            <person name="Zhou Y."/>
            <person name="Sun X."/>
            <person name="Brodelius P.E."/>
            <person name="Rose J.K.C."/>
            <person name="Tang K."/>
        </authorList>
    </citation>
    <scope>NUCLEOTIDE SEQUENCE [LARGE SCALE GENOMIC DNA]</scope>
    <source>
        <strain evidence="2">cv. Huhao1</strain>
        <tissue evidence="1">Leaf</tissue>
    </source>
</reference>
<name>A0A2U1M771_ARTAN</name>
<keyword evidence="2" id="KW-1185">Reference proteome</keyword>
<dbReference type="PANTHER" id="PTHR46248">
    <property type="entry name" value="EXPRESSED PROTEIN"/>
    <property type="match status" value="1"/>
</dbReference>
<dbReference type="OrthoDB" id="1711717at2759"/>
<proteinExistence type="predicted"/>
<dbReference type="Proteomes" id="UP000245207">
    <property type="component" value="Unassembled WGS sequence"/>
</dbReference>
<dbReference type="STRING" id="35608.A0A2U1M771"/>
<evidence type="ECO:0000313" key="1">
    <source>
        <dbReference type="EMBL" id="PWA57089.1"/>
    </source>
</evidence>
<gene>
    <name evidence="1" type="ORF">CTI12_AA397730</name>
</gene>
<comment type="caution">
    <text evidence="1">The sequence shown here is derived from an EMBL/GenBank/DDBJ whole genome shotgun (WGS) entry which is preliminary data.</text>
</comment>
<dbReference type="PANTHER" id="PTHR46248:SF9">
    <property type="entry name" value="EXPRESSED PROTEIN"/>
    <property type="match status" value="1"/>
</dbReference>
<organism evidence="1 2">
    <name type="scientific">Artemisia annua</name>
    <name type="common">Sweet wormwood</name>
    <dbReference type="NCBI Taxonomy" id="35608"/>
    <lineage>
        <taxon>Eukaryota</taxon>
        <taxon>Viridiplantae</taxon>
        <taxon>Streptophyta</taxon>
        <taxon>Embryophyta</taxon>
        <taxon>Tracheophyta</taxon>
        <taxon>Spermatophyta</taxon>
        <taxon>Magnoliopsida</taxon>
        <taxon>eudicotyledons</taxon>
        <taxon>Gunneridae</taxon>
        <taxon>Pentapetalae</taxon>
        <taxon>asterids</taxon>
        <taxon>campanulids</taxon>
        <taxon>Asterales</taxon>
        <taxon>Asteraceae</taxon>
        <taxon>Asteroideae</taxon>
        <taxon>Anthemideae</taxon>
        <taxon>Artemisiinae</taxon>
        <taxon>Artemisia</taxon>
    </lineage>
</organism>
<dbReference type="EMBL" id="PKPP01006265">
    <property type="protein sequence ID" value="PWA57089.1"/>
    <property type="molecule type" value="Genomic_DNA"/>
</dbReference>
<protein>
    <submittedName>
        <fullName evidence="1">Uncharacterized protein</fullName>
    </submittedName>
</protein>
<evidence type="ECO:0000313" key="2">
    <source>
        <dbReference type="Proteomes" id="UP000245207"/>
    </source>
</evidence>
<accession>A0A2U1M771</accession>
<sequence>MEFEGLIDTKVEISADFPIKECKHEIFTDPCIKKHLKRTRRCVNIKASLMNGLNCVMYFSLAMEWLEIVWVDLHIKECIDVAMYPLVIKQWDIVQLGAEMTSMIKCIRKQRLNETSNYFFLFMIIVLRSSFMVYGRKQLIKAITGLRPWESGHWYHEPLGAFTIGPPYIQDWNEGVEAAIGISTTKKMAVNPKLFDWYMFDFAKDLDMLLDWVCIQLPHEIGKEAMSCLERNKNVPTSQ</sequence>